<organism evidence="11 12">
    <name type="scientific">Porcisia hertigi</name>
    <dbReference type="NCBI Taxonomy" id="2761500"/>
    <lineage>
        <taxon>Eukaryota</taxon>
        <taxon>Discoba</taxon>
        <taxon>Euglenozoa</taxon>
        <taxon>Kinetoplastea</taxon>
        <taxon>Metakinetoplastina</taxon>
        <taxon>Trypanosomatida</taxon>
        <taxon>Trypanosomatidae</taxon>
        <taxon>Leishmaniinae</taxon>
        <taxon>Porcisia</taxon>
    </lineage>
</organism>
<dbReference type="FunFam" id="3.10.120.10:FF:000002">
    <property type="entry name" value="Cytochrome b5 type B"/>
    <property type="match status" value="1"/>
</dbReference>
<evidence type="ECO:0000256" key="4">
    <source>
        <dbReference type="ARBA" id="ARBA00022723"/>
    </source>
</evidence>
<dbReference type="Gene3D" id="3.10.120.10">
    <property type="entry name" value="Cytochrome b5-like heme/steroid binding domain"/>
    <property type="match status" value="2"/>
</dbReference>
<dbReference type="PROSITE" id="PS00191">
    <property type="entry name" value="CYTOCHROME_B5_1"/>
    <property type="match status" value="1"/>
</dbReference>
<comment type="caution">
    <text evidence="11">The sequence shown here is derived from an EMBL/GenBank/DDBJ whole genome shotgun (WGS) entry which is preliminary data.</text>
</comment>
<keyword evidence="8" id="KW-1133">Transmembrane helix</keyword>
<dbReference type="SUPFAM" id="SSF55856">
    <property type="entry name" value="Cytochrome b5-like heme/steroid binding domain"/>
    <property type="match status" value="2"/>
</dbReference>
<keyword evidence="4 8" id="KW-0479">Metal-binding</keyword>
<dbReference type="PRINTS" id="PR00363">
    <property type="entry name" value="CYTOCHROMEB5"/>
</dbReference>
<dbReference type="Pfam" id="PF00173">
    <property type="entry name" value="Cyt-b5"/>
    <property type="match status" value="2"/>
</dbReference>
<accession>A0A836YH07</accession>
<dbReference type="GO" id="GO:0016020">
    <property type="term" value="C:membrane"/>
    <property type="evidence" value="ECO:0007669"/>
    <property type="project" value="UniProtKB-SubCell"/>
</dbReference>
<evidence type="ECO:0000313" key="11">
    <source>
        <dbReference type="EMBL" id="KAG5512087.1"/>
    </source>
</evidence>
<proteinExistence type="inferred from homology"/>
<evidence type="ECO:0000256" key="2">
    <source>
        <dbReference type="ARBA" id="ARBA00022617"/>
    </source>
</evidence>
<evidence type="ECO:0000256" key="3">
    <source>
        <dbReference type="ARBA" id="ARBA00022692"/>
    </source>
</evidence>
<keyword evidence="12" id="KW-1185">Reference proteome</keyword>
<dbReference type="FunFam" id="3.10.120.10:FF:000007">
    <property type="entry name" value="Sulfite oxidase, mitochondrial"/>
    <property type="match status" value="1"/>
</dbReference>
<name>A0A836YH07_9TRYP</name>
<dbReference type="InterPro" id="IPR036400">
    <property type="entry name" value="Cyt_B5-like_heme/steroid_sf"/>
</dbReference>
<dbReference type="OrthoDB" id="260519at2759"/>
<evidence type="ECO:0000256" key="1">
    <source>
        <dbReference type="ARBA" id="ARBA00004370"/>
    </source>
</evidence>
<sequence length="218" mass="24556">MSPTYSRKQVAEHKQAENGWFIINNGVYDVSKFYDEHPGGRDVLIANIGADATESFEAVHHSKSALRRLEQLKVGELPENESRCFISMKKVAEHISANSAWMVIHNKVYDLTKFLDLHPGGRDILLYSAGGDATQAFMDKGHSDSAHRMMEKYFIGDIEPSERRSIIHRKDTSNEGGADKQTTHVKSDKDSLLRHVQQQLKVLIILALFLSAAILLLR</sequence>
<dbReference type="EMBL" id="JAFJZO010000002">
    <property type="protein sequence ID" value="KAG5512087.1"/>
    <property type="molecule type" value="Genomic_DNA"/>
</dbReference>
<evidence type="ECO:0000259" key="10">
    <source>
        <dbReference type="PROSITE" id="PS50255"/>
    </source>
</evidence>
<dbReference type="GO" id="GO:0046872">
    <property type="term" value="F:metal ion binding"/>
    <property type="evidence" value="ECO:0007669"/>
    <property type="project" value="UniProtKB-UniRule"/>
</dbReference>
<dbReference type="InterPro" id="IPR018506">
    <property type="entry name" value="Cyt_B5_heme-BS"/>
</dbReference>
<keyword evidence="2 8" id="KW-0349">Heme</keyword>
<evidence type="ECO:0000256" key="5">
    <source>
        <dbReference type="ARBA" id="ARBA00023004"/>
    </source>
</evidence>
<reference evidence="11 12" key="1">
    <citation type="submission" date="2021-02" db="EMBL/GenBank/DDBJ databases">
        <title>Porcisia hertigi Genome sequencing and assembly.</title>
        <authorList>
            <person name="Almutairi H."/>
            <person name="Gatherer D."/>
        </authorList>
    </citation>
    <scope>NUCLEOTIDE SEQUENCE [LARGE SCALE GENOMIC DNA]</scope>
    <source>
        <strain evidence="11 12">C119</strain>
    </source>
</reference>
<feature type="domain" description="Cytochrome b5 heme-binding" evidence="10">
    <location>
        <begin position="2"/>
        <end position="78"/>
    </location>
</feature>
<keyword evidence="5 8" id="KW-0408">Iron</keyword>
<comment type="subcellular location">
    <subcellularLocation>
        <location evidence="1">Membrane</location>
    </subcellularLocation>
</comment>
<feature type="transmembrane region" description="Helical" evidence="8">
    <location>
        <begin position="200"/>
        <end position="217"/>
    </location>
</feature>
<gene>
    <name evidence="11" type="ORF">JKF63_07551</name>
</gene>
<keyword evidence="6 8" id="KW-0472">Membrane</keyword>
<dbReference type="GeneID" id="94293565"/>
<keyword evidence="3 8" id="KW-0812">Transmembrane</keyword>
<dbReference type="KEGG" id="phet:94293565"/>
<feature type="region of interest" description="Disordered" evidence="9">
    <location>
        <begin position="168"/>
        <end position="188"/>
    </location>
</feature>
<dbReference type="PROSITE" id="PS50255">
    <property type="entry name" value="CYTOCHROME_B5_2"/>
    <property type="match status" value="2"/>
</dbReference>
<evidence type="ECO:0000256" key="6">
    <source>
        <dbReference type="ARBA" id="ARBA00023136"/>
    </source>
</evidence>
<dbReference type="PANTHER" id="PTHR19359">
    <property type="entry name" value="CYTOCHROME B5"/>
    <property type="match status" value="1"/>
</dbReference>
<evidence type="ECO:0000256" key="9">
    <source>
        <dbReference type="SAM" id="MobiDB-lite"/>
    </source>
</evidence>
<protein>
    <recommendedName>
        <fullName evidence="10">Cytochrome b5 heme-binding domain-containing protein</fullName>
    </recommendedName>
</protein>
<dbReference type="SMART" id="SM01117">
    <property type="entry name" value="Cyt-b5"/>
    <property type="match status" value="2"/>
</dbReference>
<evidence type="ECO:0000313" key="12">
    <source>
        <dbReference type="Proteomes" id="UP000674318"/>
    </source>
</evidence>
<comment type="similarity">
    <text evidence="7 8">Belongs to the cytochrome b5 family.</text>
</comment>
<dbReference type="InterPro" id="IPR050668">
    <property type="entry name" value="Cytochrome_b5"/>
</dbReference>
<dbReference type="Proteomes" id="UP000674318">
    <property type="component" value="Chromosome 2"/>
</dbReference>
<dbReference type="GO" id="GO:0020037">
    <property type="term" value="F:heme binding"/>
    <property type="evidence" value="ECO:0007669"/>
    <property type="project" value="UniProtKB-UniRule"/>
</dbReference>
<evidence type="ECO:0000256" key="7">
    <source>
        <dbReference type="ARBA" id="ARBA00038168"/>
    </source>
</evidence>
<feature type="domain" description="Cytochrome b5 heme-binding" evidence="10">
    <location>
        <begin position="83"/>
        <end position="159"/>
    </location>
</feature>
<dbReference type="InterPro" id="IPR001199">
    <property type="entry name" value="Cyt_B5-like_heme/steroid-bd"/>
</dbReference>
<dbReference type="RefSeq" id="XP_067759920.1">
    <property type="nucleotide sequence ID" value="XM_067903488.1"/>
</dbReference>
<evidence type="ECO:0000256" key="8">
    <source>
        <dbReference type="RuleBase" id="RU362121"/>
    </source>
</evidence>
<dbReference type="AlphaFoldDB" id="A0A836YH07"/>
<dbReference type="PANTHER" id="PTHR19359:SF14">
    <property type="entry name" value="CYTOCHROME B5 A"/>
    <property type="match status" value="1"/>
</dbReference>